<reference evidence="2 4" key="2">
    <citation type="submission" date="2016-11" db="EMBL/GenBank/DDBJ databases">
        <title>Description of two novel members of the family Erysipelotrichaceae: Ileibacterium lipovorans gen. nov., sp. nov. and Dubosiella newyorkensis, gen. nov., sp. nov.</title>
        <authorList>
            <person name="Cox L.M."/>
            <person name="Sohn J."/>
            <person name="Tyrrell K.L."/>
            <person name="Citron D.M."/>
            <person name="Lawson P.A."/>
            <person name="Patel N.B."/>
            <person name="Iizumi T."/>
            <person name="Perez-Perez G.I."/>
            <person name="Goldstein E.J."/>
            <person name="Blaser M.J."/>
        </authorList>
    </citation>
    <scope>NUCLEOTIDE SEQUENCE [LARGE SCALE GENOMIC DNA]</scope>
    <source>
        <strain evidence="2 4">NYU-BL-K8</strain>
    </source>
</reference>
<keyword evidence="3" id="KW-1185">Reference proteome</keyword>
<gene>
    <name evidence="1" type="ORF">AALO17_22060</name>
    <name evidence="2" type="ORF">BO223_07170</name>
</gene>
<dbReference type="GeneID" id="78478778"/>
<evidence type="ECO:0000313" key="2">
    <source>
        <dbReference type="EMBL" id="OLU44838.1"/>
    </source>
</evidence>
<dbReference type="EMBL" id="CP011391">
    <property type="protein sequence ID" value="AMK55340.1"/>
    <property type="molecule type" value="Genomic_DNA"/>
</dbReference>
<dbReference type="Proteomes" id="UP000069771">
    <property type="component" value="Chromosome"/>
</dbReference>
<dbReference type="Proteomes" id="UP000186758">
    <property type="component" value="Unassembled WGS sequence"/>
</dbReference>
<dbReference type="RefSeq" id="WP_067558871.1">
    <property type="nucleotide sequence ID" value="NZ_CAJTBG010000023.1"/>
</dbReference>
<dbReference type="AlphaFoldDB" id="A0A140DXG3"/>
<evidence type="ECO:0000313" key="3">
    <source>
        <dbReference type="Proteomes" id="UP000069771"/>
    </source>
</evidence>
<sequence length="86" mass="9750">MDQTWAAERENQALSLVMKLEGQPFTYLGPDSFYHGKTGTFSLLNDMNCCGATDRILFAFEAPDCRKVLDAAQLESFYRDCRKETA</sequence>
<name>A0A140DXG3_9FIRM</name>
<dbReference type="EMBL" id="MPJZ01000056">
    <property type="protein sequence ID" value="OLU44838.1"/>
    <property type="molecule type" value="Genomic_DNA"/>
</dbReference>
<dbReference type="KEGG" id="fro:AALO17_22060"/>
<dbReference type="OrthoDB" id="1655808at2"/>
<reference evidence="1 3" key="1">
    <citation type="journal article" date="2016" name="Gut Pathog.">
        <title>Whole genome sequencing of "Faecalibaculum rodentium" ALO17, isolated from C57BL/6J laboratory mouse feces.</title>
        <authorList>
            <person name="Lim S."/>
            <person name="Chang D.H."/>
            <person name="Ahn S."/>
            <person name="Kim B.C."/>
        </authorList>
    </citation>
    <scope>NUCLEOTIDE SEQUENCE [LARGE SCALE GENOMIC DNA]</scope>
    <source>
        <strain evidence="1 3">Alo17</strain>
    </source>
</reference>
<organism evidence="1 3">
    <name type="scientific">Faecalibaculum rodentium</name>
    <dbReference type="NCBI Taxonomy" id="1702221"/>
    <lineage>
        <taxon>Bacteria</taxon>
        <taxon>Bacillati</taxon>
        <taxon>Bacillota</taxon>
        <taxon>Erysipelotrichia</taxon>
        <taxon>Erysipelotrichales</taxon>
        <taxon>Erysipelotrichaceae</taxon>
        <taxon>Faecalibaculum</taxon>
    </lineage>
</organism>
<protein>
    <submittedName>
        <fullName evidence="1">Uncharacterized protein</fullName>
    </submittedName>
</protein>
<dbReference type="STRING" id="1702221.AALO17_22060"/>
<accession>A0A140DXG3</accession>
<proteinExistence type="predicted"/>
<evidence type="ECO:0000313" key="4">
    <source>
        <dbReference type="Proteomes" id="UP000186758"/>
    </source>
</evidence>
<evidence type="ECO:0000313" key="1">
    <source>
        <dbReference type="EMBL" id="AMK55340.1"/>
    </source>
</evidence>